<evidence type="ECO:0000313" key="2">
    <source>
        <dbReference type="Proteomes" id="UP001375240"/>
    </source>
</evidence>
<accession>A0AAV9UQX1</accession>
<name>A0AAV9UQX1_9PEZI</name>
<gene>
    <name evidence="1" type="ORF">TWF696_006749</name>
</gene>
<dbReference type="AlphaFoldDB" id="A0AAV9UQX1"/>
<dbReference type="Proteomes" id="UP001375240">
    <property type="component" value="Unassembled WGS sequence"/>
</dbReference>
<sequence length="159" mass="18201">MTRCGHAAIVKLLEHDLGRGEARATMQRDIENLKSTVERLVSGLHDQEGTNQRLQLSIEEQLSINQILKTSIQEQRGIIATLELNDKRQQDFLGKLELDVQRSEIKSLSMGLGNLQVAALRLLFRIFIKIRNSLAHKDWDELACLLLKPHSLLLKENWE</sequence>
<protein>
    <submittedName>
        <fullName evidence="1">Uncharacterized protein</fullName>
    </submittedName>
</protein>
<keyword evidence="2" id="KW-1185">Reference proteome</keyword>
<comment type="caution">
    <text evidence="1">The sequence shown here is derived from an EMBL/GenBank/DDBJ whole genome shotgun (WGS) entry which is preliminary data.</text>
</comment>
<organism evidence="1 2">
    <name type="scientific">Orbilia brochopaga</name>
    <dbReference type="NCBI Taxonomy" id="3140254"/>
    <lineage>
        <taxon>Eukaryota</taxon>
        <taxon>Fungi</taxon>
        <taxon>Dikarya</taxon>
        <taxon>Ascomycota</taxon>
        <taxon>Pezizomycotina</taxon>
        <taxon>Orbiliomycetes</taxon>
        <taxon>Orbiliales</taxon>
        <taxon>Orbiliaceae</taxon>
        <taxon>Orbilia</taxon>
    </lineage>
</organism>
<proteinExistence type="predicted"/>
<evidence type="ECO:0000313" key="1">
    <source>
        <dbReference type="EMBL" id="KAK6346629.1"/>
    </source>
</evidence>
<dbReference type="EMBL" id="JAVHNQ010000005">
    <property type="protein sequence ID" value="KAK6346629.1"/>
    <property type="molecule type" value="Genomic_DNA"/>
</dbReference>
<reference evidence="1 2" key="1">
    <citation type="submission" date="2019-10" db="EMBL/GenBank/DDBJ databases">
        <authorList>
            <person name="Palmer J.M."/>
        </authorList>
    </citation>
    <scope>NUCLEOTIDE SEQUENCE [LARGE SCALE GENOMIC DNA]</scope>
    <source>
        <strain evidence="1 2">TWF696</strain>
    </source>
</reference>